<dbReference type="SUPFAM" id="SSF160387">
    <property type="entry name" value="NosL/MerB-like"/>
    <property type="match status" value="1"/>
</dbReference>
<protein>
    <recommendedName>
        <fullName evidence="2">Nitrous oxide reductase maturation protein, outer-membrane lipoprotein NosL</fullName>
    </recommendedName>
</protein>
<accession>A0A1W1C216</accession>
<dbReference type="Pfam" id="PF05573">
    <property type="entry name" value="NosL"/>
    <property type="match status" value="1"/>
</dbReference>
<proteinExistence type="predicted"/>
<organism evidence="1">
    <name type="scientific">hydrothermal vent metagenome</name>
    <dbReference type="NCBI Taxonomy" id="652676"/>
    <lineage>
        <taxon>unclassified sequences</taxon>
        <taxon>metagenomes</taxon>
        <taxon>ecological metagenomes</taxon>
    </lineage>
</organism>
<gene>
    <name evidence="1" type="ORF">MNB_SV-12-1237</name>
</gene>
<dbReference type="Gene3D" id="3.30.70.2050">
    <property type="match status" value="1"/>
</dbReference>
<dbReference type="PANTHER" id="PTHR41247">
    <property type="entry name" value="HTH-TYPE TRANSCRIPTIONAL REPRESSOR YCNK"/>
    <property type="match status" value="1"/>
</dbReference>
<dbReference type="EMBL" id="FPHE01000094">
    <property type="protein sequence ID" value="SFV59870.1"/>
    <property type="molecule type" value="Genomic_DNA"/>
</dbReference>
<evidence type="ECO:0008006" key="2">
    <source>
        <dbReference type="Google" id="ProtNLM"/>
    </source>
</evidence>
<reference evidence="1" key="1">
    <citation type="submission" date="2016-10" db="EMBL/GenBank/DDBJ databases">
        <authorList>
            <person name="de Groot N.N."/>
        </authorList>
    </citation>
    <scope>NUCLEOTIDE SEQUENCE</scope>
</reference>
<dbReference type="PROSITE" id="PS51257">
    <property type="entry name" value="PROKAR_LIPOPROTEIN"/>
    <property type="match status" value="1"/>
</dbReference>
<sequence>MQKKLLIGLTLASIMLIACANSNTKPTTKKFERFQTVAIEKTTMLQSGKDKYSCPECGMKLPLFYKTNHTATSNGKVKQYCSIHCLAEDKSIKKSNIKDIKVVAVDTLKFISVKDATYVVGSDVKGTMSSLSKYAFEGRMSARRFAKEHQGRVMSFDEAYEYALKDFK</sequence>
<dbReference type="InterPro" id="IPR008719">
    <property type="entry name" value="N2O_reductase_NosL"/>
</dbReference>
<dbReference type="AlphaFoldDB" id="A0A1W1C216"/>
<dbReference type="PANTHER" id="PTHR41247:SF1">
    <property type="entry name" value="HTH-TYPE TRANSCRIPTIONAL REPRESSOR YCNK"/>
    <property type="match status" value="1"/>
</dbReference>
<name>A0A1W1C216_9ZZZZ</name>
<evidence type="ECO:0000313" key="1">
    <source>
        <dbReference type="EMBL" id="SFV59870.1"/>
    </source>
</evidence>